<dbReference type="InterPro" id="IPR001036">
    <property type="entry name" value="Acrflvin-R"/>
</dbReference>
<dbReference type="GO" id="GO:0005886">
    <property type="term" value="C:plasma membrane"/>
    <property type="evidence" value="ECO:0007669"/>
    <property type="project" value="UniProtKB-SubCell"/>
</dbReference>
<dbReference type="InterPro" id="IPR000731">
    <property type="entry name" value="SSD"/>
</dbReference>
<reference evidence="11" key="1">
    <citation type="journal article" date="2014" name="Int. J. Syst. Evol. Microbiol.">
        <title>Complete genome sequence of Corynebacterium casei LMG S-19264T (=DSM 44701T), isolated from a smear-ripened cheese.</title>
        <authorList>
            <consortium name="US DOE Joint Genome Institute (JGI-PGF)"/>
            <person name="Walter F."/>
            <person name="Albersmeier A."/>
            <person name="Kalinowski J."/>
            <person name="Ruckert C."/>
        </authorList>
    </citation>
    <scope>NUCLEOTIDE SEQUENCE</scope>
    <source>
        <strain evidence="11">KCTC 12988</strain>
    </source>
</reference>
<keyword evidence="7 9" id="KW-1133">Transmembrane helix</keyword>
<feature type="transmembrane region" description="Helical" evidence="9">
    <location>
        <begin position="880"/>
        <end position="899"/>
    </location>
</feature>
<dbReference type="SUPFAM" id="SSF82693">
    <property type="entry name" value="Multidrug efflux transporter AcrB pore domain, PN1, PN2, PC1 and PC2 subdomains"/>
    <property type="match status" value="4"/>
</dbReference>
<dbReference type="Gene3D" id="3.30.70.1430">
    <property type="entry name" value="Multidrug efflux transporter AcrB pore domain"/>
    <property type="match status" value="2"/>
</dbReference>
<dbReference type="FunFam" id="1.20.1640.10:FF:000001">
    <property type="entry name" value="Efflux pump membrane transporter"/>
    <property type="match status" value="1"/>
</dbReference>
<feature type="transmembrane region" description="Helical" evidence="9">
    <location>
        <begin position="12"/>
        <end position="32"/>
    </location>
</feature>
<evidence type="ECO:0000256" key="5">
    <source>
        <dbReference type="ARBA" id="ARBA00022519"/>
    </source>
</evidence>
<reference evidence="11" key="2">
    <citation type="submission" date="2020-09" db="EMBL/GenBank/DDBJ databases">
        <authorList>
            <person name="Sun Q."/>
            <person name="Kim S."/>
        </authorList>
    </citation>
    <scope>NUCLEOTIDE SEQUENCE</scope>
    <source>
        <strain evidence="11">KCTC 12988</strain>
    </source>
</reference>
<feature type="transmembrane region" description="Helical" evidence="9">
    <location>
        <begin position="981"/>
        <end position="1001"/>
    </location>
</feature>
<comment type="caution">
    <text evidence="11">The sequence shown here is derived from an EMBL/GenBank/DDBJ whole genome shotgun (WGS) entry which is preliminary data.</text>
</comment>
<dbReference type="PRINTS" id="PR00702">
    <property type="entry name" value="ACRIFLAVINRP"/>
</dbReference>
<evidence type="ECO:0000256" key="9">
    <source>
        <dbReference type="SAM" id="Phobius"/>
    </source>
</evidence>
<dbReference type="PROSITE" id="PS50156">
    <property type="entry name" value="SSD"/>
    <property type="match status" value="1"/>
</dbReference>
<sequence>MKLPQFFITRPIFAMVVSIVIMIVGGISYFGLPVAQYPEIAPPTIQVTASYPGASPDILADTVATPLEQEINGVENMLYMTSQSTSNGAVTITVTFAQGTDVDQAQVLVQNRVARAEPKLPEIVRLTGVVTEKASPDLLLVAHLRSHDGSLDQLFVGNYAFLRVRDELLRLKGVGNVTVFGAAEYSMRVWLDPQKLASRQLTTSDVLSAVGEQNVQVAAGTIGQQPMEGGNAFQMSVLAQGRLKTAEEFGEIVVKTGERGQIVHLKDVARIELGSQDYSRESYLDGKPAIGIGITQKPGSNALETAQEVEDTLNRLSKDFPAGLEHTIVYNPTIFVEESINSVYHTLIEAIFLVVIVVLVFLQNWRASLIPLLAIPVSLIGALGVMAGLGFSLNNLTLFGLVLAIGIVVDDAIVVVEGVERHLEEGDSPLEATRKAMLEVSGALVAIALVLSAVFIPTAFISGISGQFYKQFAITIAAATMISAFVSLTLSPAMCALLLKSPEAKKDWFQRIIDFLFGWFFRLFNKMFGFLSRGYGGFVRRITRLAFVFVLLYVGLLVLGGGIFKKVPGGFIPQQDQGYLILSVQLPESASLSRTREVMIEAAELARGIDGIEHTVEIVGFSGATRTIASNSGAVFVILNSFEERSESGRTSDAIAAELQMTLASLTDSTNVVISPPPVSGIGTGGGFKLMLQDRSGGTYDDLQKVTRELVGKANQEPSIAFAYTTFSASTPQYYADIDREKAQTLKVPMSNIFQTLQTFLGSSYVNDFNQFGRTYRVIAQAEGDYRDEASDVRLLSTRSTTGEIVPLGSLLKMERATGPDRVVRHNLYPSAEVAGIALPGYSSGQTLDAMERLAADLPAGYGFEWVDLSYQERSAGNTAGLVFALAVVFVFLLLAAQYESWGLPMSVILIVPMCLVGGIAGVMLRGMDNNILTQIGFVVLIGLAAKNAILIVEFARQQEDEGKDRFEAAVEACKLRLRPILMTSLAFILGVVPLVIAHGPGFEMRQALGTTVFSGMLAVTFFGLIFTPVFYVLIRGFGARKREKALKGEPDSVLEG</sequence>
<dbReference type="Gene3D" id="3.30.2090.10">
    <property type="entry name" value="Multidrug efflux transporter AcrB TolC docking domain, DN and DC subdomains"/>
    <property type="match status" value="2"/>
</dbReference>
<keyword evidence="8 9" id="KW-0472">Membrane</keyword>
<dbReference type="EMBL" id="BMXI01000011">
    <property type="protein sequence ID" value="GHC58371.1"/>
    <property type="molecule type" value="Genomic_DNA"/>
</dbReference>
<evidence type="ECO:0000256" key="3">
    <source>
        <dbReference type="ARBA" id="ARBA00022448"/>
    </source>
</evidence>
<evidence type="ECO:0000256" key="7">
    <source>
        <dbReference type="ARBA" id="ARBA00022989"/>
    </source>
</evidence>
<keyword evidence="3" id="KW-0813">Transport</keyword>
<feature type="domain" description="SSD" evidence="10">
    <location>
        <begin position="368"/>
        <end position="497"/>
    </location>
</feature>
<keyword evidence="5" id="KW-0997">Cell inner membrane</keyword>
<dbReference type="GO" id="GO:0009636">
    <property type="term" value="P:response to toxic substance"/>
    <property type="evidence" value="ECO:0007669"/>
    <property type="project" value="UniProtKB-ARBA"/>
</dbReference>
<feature type="transmembrane region" description="Helical" evidence="9">
    <location>
        <begin position="1013"/>
        <end position="1035"/>
    </location>
</feature>
<evidence type="ECO:0000256" key="6">
    <source>
        <dbReference type="ARBA" id="ARBA00022692"/>
    </source>
</evidence>
<organism evidence="11 12">
    <name type="scientific">Roseibacillus persicicus</name>
    <dbReference type="NCBI Taxonomy" id="454148"/>
    <lineage>
        <taxon>Bacteria</taxon>
        <taxon>Pseudomonadati</taxon>
        <taxon>Verrucomicrobiota</taxon>
        <taxon>Verrucomicrobiia</taxon>
        <taxon>Verrucomicrobiales</taxon>
        <taxon>Verrucomicrobiaceae</taxon>
        <taxon>Roseibacillus</taxon>
    </lineage>
</organism>
<dbReference type="PANTHER" id="PTHR32063:SF11">
    <property type="entry name" value="CATION OR DRUG EFFLUX SYSTEM PROTEIN"/>
    <property type="match status" value="1"/>
</dbReference>
<feature type="transmembrane region" description="Helical" evidence="9">
    <location>
        <begin position="905"/>
        <end position="925"/>
    </location>
</feature>
<dbReference type="FunFam" id="3.30.70.1430:FF:000001">
    <property type="entry name" value="Efflux pump membrane transporter"/>
    <property type="match status" value="1"/>
</dbReference>
<protein>
    <submittedName>
        <fullName evidence="11">Multidrug efflux RND transporter permease subunit</fullName>
    </submittedName>
</protein>
<dbReference type="Gene3D" id="1.20.1640.10">
    <property type="entry name" value="Multidrug efflux transporter AcrB transmembrane domain"/>
    <property type="match status" value="2"/>
</dbReference>
<dbReference type="NCBIfam" id="NF000282">
    <property type="entry name" value="RND_permease_1"/>
    <property type="match status" value="1"/>
</dbReference>
<comment type="similarity">
    <text evidence="2">Belongs to the resistance-nodulation-cell division (RND) (TC 2.A.6) family.</text>
</comment>
<dbReference type="Pfam" id="PF00873">
    <property type="entry name" value="ACR_tran"/>
    <property type="match status" value="1"/>
</dbReference>
<dbReference type="PANTHER" id="PTHR32063">
    <property type="match status" value="1"/>
</dbReference>
<evidence type="ECO:0000256" key="1">
    <source>
        <dbReference type="ARBA" id="ARBA00004429"/>
    </source>
</evidence>
<dbReference type="RefSeq" id="WP_189570711.1">
    <property type="nucleotide sequence ID" value="NZ_BMXI01000011.1"/>
</dbReference>
<dbReference type="Gene3D" id="3.30.70.1440">
    <property type="entry name" value="Multidrug efflux transporter AcrB pore domain"/>
    <property type="match status" value="1"/>
</dbReference>
<keyword evidence="12" id="KW-1185">Reference proteome</keyword>
<dbReference type="GO" id="GO:0015562">
    <property type="term" value="F:efflux transmembrane transporter activity"/>
    <property type="evidence" value="ECO:0007669"/>
    <property type="project" value="InterPro"/>
</dbReference>
<comment type="subcellular location">
    <subcellularLocation>
        <location evidence="1">Cell inner membrane</location>
        <topology evidence="1">Multi-pass membrane protein</topology>
    </subcellularLocation>
</comment>
<evidence type="ECO:0000256" key="8">
    <source>
        <dbReference type="ARBA" id="ARBA00023136"/>
    </source>
</evidence>
<dbReference type="InterPro" id="IPR027463">
    <property type="entry name" value="AcrB_DN_DC_subdom"/>
</dbReference>
<dbReference type="Proteomes" id="UP000644507">
    <property type="component" value="Unassembled WGS sequence"/>
</dbReference>
<proteinExistence type="inferred from homology"/>
<evidence type="ECO:0000256" key="2">
    <source>
        <dbReference type="ARBA" id="ARBA00010942"/>
    </source>
</evidence>
<feature type="transmembrane region" description="Helical" evidence="9">
    <location>
        <begin position="440"/>
        <end position="460"/>
    </location>
</feature>
<gene>
    <name evidence="11" type="primary">acrB</name>
    <name evidence="11" type="ORF">GCM10007100_26680</name>
</gene>
<dbReference type="NCBIfam" id="TIGR00915">
    <property type="entry name" value="2A0602"/>
    <property type="match status" value="1"/>
</dbReference>
<accession>A0A918WJW0</accession>
<feature type="transmembrane region" description="Helical" evidence="9">
    <location>
        <begin position="343"/>
        <end position="362"/>
    </location>
</feature>
<evidence type="ECO:0000313" key="12">
    <source>
        <dbReference type="Proteomes" id="UP000644507"/>
    </source>
</evidence>
<keyword evidence="4" id="KW-1003">Cell membrane</keyword>
<feature type="transmembrane region" description="Helical" evidence="9">
    <location>
        <begin position="508"/>
        <end position="525"/>
    </location>
</feature>
<name>A0A918WJW0_9BACT</name>
<dbReference type="SUPFAM" id="SSF82866">
    <property type="entry name" value="Multidrug efflux transporter AcrB transmembrane domain"/>
    <property type="match status" value="2"/>
</dbReference>
<dbReference type="SUPFAM" id="SSF82714">
    <property type="entry name" value="Multidrug efflux transporter AcrB TolC docking domain, DN and DC subdomains"/>
    <property type="match status" value="2"/>
</dbReference>
<evidence type="ECO:0000259" key="10">
    <source>
        <dbReference type="PROSITE" id="PS50156"/>
    </source>
</evidence>
<dbReference type="AlphaFoldDB" id="A0A918WJW0"/>
<dbReference type="InterPro" id="IPR004764">
    <property type="entry name" value="MdtF-like"/>
</dbReference>
<dbReference type="Gene3D" id="3.30.70.1320">
    <property type="entry name" value="Multidrug efflux transporter AcrB pore domain like"/>
    <property type="match status" value="1"/>
</dbReference>
<feature type="transmembrane region" description="Helical" evidence="9">
    <location>
        <begin position="545"/>
        <end position="564"/>
    </location>
</feature>
<evidence type="ECO:0000313" key="11">
    <source>
        <dbReference type="EMBL" id="GHC58371.1"/>
    </source>
</evidence>
<keyword evidence="6 9" id="KW-0812">Transmembrane</keyword>
<feature type="transmembrane region" description="Helical" evidence="9">
    <location>
        <begin position="472"/>
        <end position="499"/>
    </location>
</feature>
<feature type="transmembrane region" description="Helical" evidence="9">
    <location>
        <begin position="369"/>
        <end position="391"/>
    </location>
</feature>
<dbReference type="GO" id="GO:0042910">
    <property type="term" value="F:xenobiotic transmembrane transporter activity"/>
    <property type="evidence" value="ECO:0007669"/>
    <property type="project" value="TreeGrafter"/>
</dbReference>
<evidence type="ECO:0000256" key="4">
    <source>
        <dbReference type="ARBA" id="ARBA00022475"/>
    </source>
</evidence>